<accession>A0A8H7GSN1</accession>
<reference evidence="1" key="1">
    <citation type="submission" date="2020-10" db="EMBL/GenBank/DDBJ databases">
        <title>The Whole-Genome Sequence of Metschnikowia persimmonesis, a Novel Endophytic Yeast Species Isolated from Medicinal Plant Diospyros kaki Thumb.</title>
        <authorList>
            <person name="Rahmat E."/>
            <person name="Kang Y."/>
        </authorList>
    </citation>
    <scope>NUCLEOTIDE SEQUENCE</scope>
    <source>
        <strain evidence="1">KIOM G15050</strain>
    </source>
</reference>
<dbReference type="Proteomes" id="UP000649328">
    <property type="component" value="Unassembled WGS sequence"/>
</dbReference>
<protein>
    <submittedName>
        <fullName evidence="1">Uncharacterized protein</fullName>
    </submittedName>
</protein>
<comment type="caution">
    <text evidence="1">The sequence shown here is derived from an EMBL/GenBank/DDBJ whole genome shotgun (WGS) entry which is preliminary data.</text>
</comment>
<sequence>MLSISYPLFNRPSIIVRIAKLGIALSDGSAAWIPASVRLIEDDHVRYCAQPGMFKRTLAAFG</sequence>
<gene>
    <name evidence="1" type="ORF">HF325_002250</name>
</gene>
<keyword evidence="2" id="KW-1185">Reference proteome</keyword>
<evidence type="ECO:0000313" key="2">
    <source>
        <dbReference type="Proteomes" id="UP000649328"/>
    </source>
</evidence>
<dbReference type="AlphaFoldDB" id="A0A8H7GSN1"/>
<name>A0A8H7GSN1_9ASCO</name>
<evidence type="ECO:0000313" key="1">
    <source>
        <dbReference type="EMBL" id="KAF8003005.1"/>
    </source>
</evidence>
<dbReference type="EMBL" id="JACBPP010000003">
    <property type="protein sequence ID" value="KAF8003005.1"/>
    <property type="molecule type" value="Genomic_DNA"/>
</dbReference>
<proteinExistence type="predicted"/>
<organism evidence="1 2">
    <name type="scientific">Metschnikowia pulcherrima</name>
    <dbReference type="NCBI Taxonomy" id="27326"/>
    <lineage>
        <taxon>Eukaryota</taxon>
        <taxon>Fungi</taxon>
        <taxon>Dikarya</taxon>
        <taxon>Ascomycota</taxon>
        <taxon>Saccharomycotina</taxon>
        <taxon>Pichiomycetes</taxon>
        <taxon>Metschnikowiaceae</taxon>
        <taxon>Metschnikowia</taxon>
    </lineage>
</organism>